<reference evidence="1 2" key="1">
    <citation type="submission" date="2018-11" db="EMBL/GenBank/DDBJ databases">
        <title>Photobacterium sp. BEI247 sp. nov., a marine bacterium isolated from Yongle Blue Hole in the South China Sea.</title>
        <authorList>
            <person name="Wang X."/>
        </authorList>
    </citation>
    <scope>NUCLEOTIDE SEQUENCE [LARGE SCALE GENOMIC DNA]</scope>
    <source>
        <strain evidence="2">BEI247</strain>
    </source>
</reference>
<comment type="caution">
    <text evidence="1">The sequence shown here is derived from an EMBL/GenBank/DDBJ whole genome shotgun (WGS) entry which is preliminary data.</text>
</comment>
<dbReference type="EMBL" id="RJLM01000116">
    <property type="protein sequence ID" value="RWX52656.1"/>
    <property type="molecule type" value="Genomic_DNA"/>
</dbReference>
<protein>
    <submittedName>
        <fullName evidence="1">Uncharacterized protein</fullName>
    </submittedName>
</protein>
<gene>
    <name evidence="1" type="ORF">EDI28_26365</name>
</gene>
<name>A0A3S3SUY3_9GAMM</name>
<accession>A0A3S3SUY3</accession>
<dbReference type="Proteomes" id="UP000287563">
    <property type="component" value="Unassembled WGS sequence"/>
</dbReference>
<dbReference type="RefSeq" id="WP_128786710.1">
    <property type="nucleotide sequence ID" value="NZ_RJLM01000116.1"/>
</dbReference>
<proteinExistence type="predicted"/>
<dbReference type="AlphaFoldDB" id="A0A3S3SUY3"/>
<evidence type="ECO:0000313" key="1">
    <source>
        <dbReference type="EMBL" id="RWX52656.1"/>
    </source>
</evidence>
<sequence>MLINIRVPLLICCFFSIGINGCSEPFDIEKANQPIVDDIKNSSYDLSDLPENLEDWLVEYLNEQCNGENLFSKQMQCQGKISLSSLRYVGEFVEYSKPIRYWSFPCDNKQGCWVIVQPFQDGYITDIRLEAPRRN</sequence>
<organism evidence="1 2">
    <name type="scientific">Photobacterium chitinilyticum</name>
    <dbReference type="NCBI Taxonomy" id="2485123"/>
    <lineage>
        <taxon>Bacteria</taxon>
        <taxon>Pseudomonadati</taxon>
        <taxon>Pseudomonadota</taxon>
        <taxon>Gammaproteobacteria</taxon>
        <taxon>Vibrionales</taxon>
        <taxon>Vibrionaceae</taxon>
        <taxon>Photobacterium</taxon>
    </lineage>
</organism>
<keyword evidence="2" id="KW-1185">Reference proteome</keyword>
<dbReference type="OrthoDB" id="9814210at2"/>
<evidence type="ECO:0000313" key="2">
    <source>
        <dbReference type="Proteomes" id="UP000287563"/>
    </source>
</evidence>